<reference evidence="4 5" key="1">
    <citation type="submission" date="2020-08" db="EMBL/GenBank/DDBJ databases">
        <authorList>
            <person name="Liu G."/>
            <person name="Sun C."/>
        </authorList>
    </citation>
    <scope>NUCLEOTIDE SEQUENCE [LARGE SCALE GENOMIC DNA]</scope>
    <source>
        <strain evidence="4 5">OT19</strain>
    </source>
</reference>
<dbReference type="PROSITE" id="PS00018">
    <property type="entry name" value="EF_HAND_1"/>
    <property type="match status" value="1"/>
</dbReference>
<dbReference type="PROSITE" id="PS50222">
    <property type="entry name" value="EF_HAND_2"/>
    <property type="match status" value="1"/>
</dbReference>
<evidence type="ECO:0000313" key="4">
    <source>
        <dbReference type="EMBL" id="QNE04989.1"/>
    </source>
</evidence>
<evidence type="ECO:0000313" key="5">
    <source>
        <dbReference type="Proteomes" id="UP000515297"/>
    </source>
</evidence>
<feature type="chain" id="PRO_5028968771" description="EF-hand domain-containing protein" evidence="2">
    <location>
        <begin position="19"/>
        <end position="223"/>
    </location>
</feature>
<dbReference type="GO" id="GO:0005509">
    <property type="term" value="F:calcium ion binding"/>
    <property type="evidence" value="ECO:0007669"/>
    <property type="project" value="InterPro"/>
</dbReference>
<dbReference type="InterPro" id="IPR018247">
    <property type="entry name" value="EF_Hand_1_Ca_BS"/>
</dbReference>
<dbReference type="RefSeq" id="WP_185884219.1">
    <property type="nucleotide sequence ID" value="NZ_CP060052.1"/>
</dbReference>
<feature type="domain" description="EF-hand" evidence="3">
    <location>
        <begin position="187"/>
        <end position="222"/>
    </location>
</feature>
<name>A0A7G6VTC4_9SPHN</name>
<proteinExistence type="predicted"/>
<dbReference type="AlphaFoldDB" id="A0A7G6VTC4"/>
<gene>
    <name evidence="4" type="ORF">H4O24_13920</name>
</gene>
<dbReference type="SUPFAM" id="SSF47473">
    <property type="entry name" value="EF-hand"/>
    <property type="match status" value="1"/>
</dbReference>
<organism evidence="4 5">
    <name type="scientific">Croceicoccus marinus</name>
    <dbReference type="NCBI Taxonomy" id="450378"/>
    <lineage>
        <taxon>Bacteria</taxon>
        <taxon>Pseudomonadati</taxon>
        <taxon>Pseudomonadota</taxon>
        <taxon>Alphaproteobacteria</taxon>
        <taxon>Sphingomonadales</taxon>
        <taxon>Erythrobacteraceae</taxon>
        <taxon>Croceicoccus</taxon>
    </lineage>
</organism>
<evidence type="ECO:0000256" key="1">
    <source>
        <dbReference type="SAM" id="MobiDB-lite"/>
    </source>
</evidence>
<dbReference type="PROSITE" id="PS51257">
    <property type="entry name" value="PROKAR_LIPOPROTEIN"/>
    <property type="match status" value="1"/>
</dbReference>
<dbReference type="Gene3D" id="1.10.238.10">
    <property type="entry name" value="EF-hand"/>
    <property type="match status" value="1"/>
</dbReference>
<feature type="region of interest" description="Disordered" evidence="1">
    <location>
        <begin position="89"/>
        <end position="139"/>
    </location>
</feature>
<dbReference type="EMBL" id="CP060052">
    <property type="protein sequence ID" value="QNE04989.1"/>
    <property type="molecule type" value="Genomic_DNA"/>
</dbReference>
<evidence type="ECO:0000259" key="3">
    <source>
        <dbReference type="PROSITE" id="PS50222"/>
    </source>
</evidence>
<feature type="compositionally biased region" description="Low complexity" evidence="1">
    <location>
        <begin position="90"/>
        <end position="138"/>
    </location>
</feature>
<sequence length="223" mass="23366">MKKLMFTTIASAAALGLAACGSEDVENTPIDDVDELVDADVNEVGYPVGGELNPDQQTAFDTMDRQAASDEYDMNYDAIRTERVANADLSTGDAMSGSGSMDSSGAMSGAGASDTGGDAMSGSGSMTSASSGSGMSDMPSRSAMDFGWLDRNDDGKLSVAEYAIWAVPVDPTDPAPNDAKKPYMTSEEINQAGETFFYFDQDGSTYLSEQEFAMARNSAMTPS</sequence>
<accession>A0A7G6VTC4</accession>
<dbReference type="InterPro" id="IPR011992">
    <property type="entry name" value="EF-hand-dom_pair"/>
</dbReference>
<dbReference type="InterPro" id="IPR002048">
    <property type="entry name" value="EF_hand_dom"/>
</dbReference>
<keyword evidence="2" id="KW-0732">Signal</keyword>
<protein>
    <recommendedName>
        <fullName evidence="3">EF-hand domain-containing protein</fullName>
    </recommendedName>
</protein>
<feature type="signal peptide" evidence="2">
    <location>
        <begin position="1"/>
        <end position="18"/>
    </location>
</feature>
<dbReference type="Proteomes" id="UP000515297">
    <property type="component" value="Chromosome"/>
</dbReference>
<evidence type="ECO:0000256" key="2">
    <source>
        <dbReference type="SAM" id="SignalP"/>
    </source>
</evidence>